<reference evidence="2" key="1">
    <citation type="submission" date="2014-09" db="EMBL/GenBank/DDBJ databases">
        <authorList>
            <person name="Magalhaes I.L.F."/>
            <person name="Oliveira U."/>
            <person name="Santos F.R."/>
            <person name="Vidigal T.H.D.A."/>
            <person name="Brescovit A.D."/>
            <person name="Santos A.J."/>
        </authorList>
    </citation>
    <scope>NUCLEOTIDE SEQUENCE</scope>
    <source>
        <tissue evidence="2">Shoot tissue taken approximately 20 cm above the soil surface</tissue>
    </source>
</reference>
<organism evidence="2">
    <name type="scientific">Arundo donax</name>
    <name type="common">Giant reed</name>
    <name type="synonym">Donax arundinaceus</name>
    <dbReference type="NCBI Taxonomy" id="35708"/>
    <lineage>
        <taxon>Eukaryota</taxon>
        <taxon>Viridiplantae</taxon>
        <taxon>Streptophyta</taxon>
        <taxon>Embryophyta</taxon>
        <taxon>Tracheophyta</taxon>
        <taxon>Spermatophyta</taxon>
        <taxon>Magnoliopsida</taxon>
        <taxon>Liliopsida</taxon>
        <taxon>Poales</taxon>
        <taxon>Poaceae</taxon>
        <taxon>PACMAD clade</taxon>
        <taxon>Arundinoideae</taxon>
        <taxon>Arundineae</taxon>
        <taxon>Arundo</taxon>
    </lineage>
</organism>
<name>A0A0A9A335_ARUDO</name>
<reference evidence="2" key="2">
    <citation type="journal article" date="2015" name="Data Brief">
        <title>Shoot transcriptome of the giant reed, Arundo donax.</title>
        <authorList>
            <person name="Barrero R.A."/>
            <person name="Guerrero F.D."/>
            <person name="Moolhuijzen P."/>
            <person name="Goolsby J.A."/>
            <person name="Tidwell J."/>
            <person name="Bellgard S.E."/>
            <person name="Bellgard M.I."/>
        </authorList>
    </citation>
    <scope>NUCLEOTIDE SEQUENCE</scope>
    <source>
        <tissue evidence="2">Shoot tissue taken approximately 20 cm above the soil surface</tissue>
    </source>
</reference>
<protein>
    <submittedName>
        <fullName evidence="2">Uncharacterized protein</fullName>
    </submittedName>
</protein>
<accession>A0A0A9A335</accession>
<dbReference type="EMBL" id="GBRH01252399">
    <property type="protein sequence ID" value="JAD45496.1"/>
    <property type="molecule type" value="Transcribed_RNA"/>
</dbReference>
<feature type="region of interest" description="Disordered" evidence="1">
    <location>
        <begin position="1"/>
        <end position="25"/>
    </location>
</feature>
<evidence type="ECO:0000256" key="1">
    <source>
        <dbReference type="SAM" id="MobiDB-lite"/>
    </source>
</evidence>
<sequence>MNPQSILGEEGVGGKLKEEEEEESE</sequence>
<proteinExistence type="predicted"/>
<dbReference type="AlphaFoldDB" id="A0A0A9A335"/>
<evidence type="ECO:0000313" key="2">
    <source>
        <dbReference type="EMBL" id="JAD45496.1"/>
    </source>
</evidence>